<proteinExistence type="predicted"/>
<reference evidence="2 3" key="1">
    <citation type="journal article" date="2011" name="Stand. Genomic Sci.">
        <title>Non-contiguous finished genome sequence of Bacteroides coprosuis type strain (PC139).</title>
        <authorList>
            <person name="Land M."/>
            <person name="Held B."/>
            <person name="Gronow S."/>
            <person name="Abt B."/>
            <person name="Lucas S."/>
            <person name="Del Rio T.G."/>
            <person name="Nolan M."/>
            <person name="Tice H."/>
            <person name="Cheng J.F."/>
            <person name="Pitluck S."/>
            <person name="Liolios K."/>
            <person name="Pagani I."/>
            <person name="Ivanova N."/>
            <person name="Mavromatis K."/>
            <person name="Mikhailova N."/>
            <person name="Pati A."/>
            <person name="Tapia R."/>
            <person name="Han C."/>
            <person name="Goodwin L."/>
            <person name="Chen A."/>
            <person name="Palaniappan K."/>
            <person name="Hauser L."/>
            <person name="Brambilla E.M."/>
            <person name="Rohde M."/>
            <person name="Goker M."/>
            <person name="Detter J.C."/>
            <person name="Woyke T."/>
            <person name="Bristow J."/>
            <person name="Eisen J.A."/>
            <person name="Markowitz V."/>
            <person name="Hugenholtz P."/>
            <person name="Kyrpides N.C."/>
            <person name="Klenk H.P."/>
            <person name="Lapidus A."/>
        </authorList>
    </citation>
    <scope>NUCLEOTIDE SEQUENCE</scope>
    <source>
        <strain evidence="2 3">DSM 18011</strain>
    </source>
</reference>
<dbReference type="InterPro" id="IPR001387">
    <property type="entry name" value="Cro/C1-type_HTH"/>
</dbReference>
<dbReference type="STRING" id="679937.Bcop_1565"/>
<name>F3ZQ91_9BACE</name>
<dbReference type="GO" id="GO:0003677">
    <property type="term" value="F:DNA binding"/>
    <property type="evidence" value="ECO:0007669"/>
    <property type="project" value="InterPro"/>
</dbReference>
<gene>
    <name evidence="2" type="ORF">Bcop_1565</name>
</gene>
<evidence type="ECO:0000259" key="1">
    <source>
        <dbReference type="PROSITE" id="PS50943"/>
    </source>
</evidence>
<feature type="domain" description="HTH cro/C1-type" evidence="1">
    <location>
        <begin position="7"/>
        <end position="62"/>
    </location>
</feature>
<accession>F3ZQ91</accession>
<dbReference type="eggNOG" id="COG3093">
    <property type="taxonomic scope" value="Bacteria"/>
</dbReference>
<dbReference type="PROSITE" id="PS50943">
    <property type="entry name" value="HTH_CROC1"/>
    <property type="match status" value="1"/>
</dbReference>
<dbReference type="HOGENOM" id="CLU_105312_0_0_10"/>
<dbReference type="Proteomes" id="UP000018439">
    <property type="component" value="Chromosome"/>
</dbReference>
<evidence type="ECO:0000313" key="3">
    <source>
        <dbReference type="Proteomes" id="UP000018439"/>
    </source>
</evidence>
<protein>
    <submittedName>
        <fullName evidence="2">Helix-turn-helix domain protein</fullName>
    </submittedName>
</protein>
<dbReference type="EMBL" id="CM001167">
    <property type="protein sequence ID" value="EGJ71757.1"/>
    <property type="molecule type" value="Genomic_DNA"/>
</dbReference>
<dbReference type="SUPFAM" id="SSF47413">
    <property type="entry name" value="lambda repressor-like DNA-binding domains"/>
    <property type="match status" value="1"/>
</dbReference>
<dbReference type="AlphaFoldDB" id="F3ZQ91"/>
<sequence length="153" mass="16913">MAINDRVKLIMEQEELSSGEFADRTGIQQSTLSHFINGRNKASLDVIMKIHQAFSDVNIEWLLYGQGSMRTQKTHGNGISVNNNGYQVGLKNNDIDVAEQVSGISLDSLGAIAPILAKQAQVSSTSEPIKPPRKITEIRVFFDDNTYETFVAK</sequence>
<dbReference type="SMART" id="SM00530">
    <property type="entry name" value="HTH_XRE"/>
    <property type="match status" value="1"/>
</dbReference>
<dbReference type="CDD" id="cd00093">
    <property type="entry name" value="HTH_XRE"/>
    <property type="match status" value="1"/>
</dbReference>
<evidence type="ECO:0000313" key="2">
    <source>
        <dbReference type="EMBL" id="EGJ71757.1"/>
    </source>
</evidence>
<organism evidence="2 3">
    <name type="scientific">Bacteroides coprosuis DSM 18011</name>
    <dbReference type="NCBI Taxonomy" id="679937"/>
    <lineage>
        <taxon>Bacteria</taxon>
        <taxon>Pseudomonadati</taxon>
        <taxon>Bacteroidota</taxon>
        <taxon>Bacteroidia</taxon>
        <taxon>Bacteroidales</taxon>
        <taxon>Bacteroidaceae</taxon>
        <taxon>Bacteroides</taxon>
    </lineage>
</organism>
<dbReference type="Gene3D" id="1.10.260.40">
    <property type="entry name" value="lambda repressor-like DNA-binding domains"/>
    <property type="match status" value="1"/>
</dbReference>
<dbReference type="OrthoDB" id="1034290at2"/>
<keyword evidence="3" id="KW-1185">Reference proteome</keyword>
<dbReference type="Pfam" id="PF01381">
    <property type="entry name" value="HTH_3"/>
    <property type="match status" value="1"/>
</dbReference>
<dbReference type="InterPro" id="IPR010982">
    <property type="entry name" value="Lambda_DNA-bd_dom_sf"/>
</dbReference>